<evidence type="ECO:0000256" key="4">
    <source>
        <dbReference type="ARBA" id="ARBA00022989"/>
    </source>
</evidence>
<keyword evidence="5 6" id="KW-0472">Membrane</keyword>
<feature type="transmembrane region" description="Helical" evidence="6">
    <location>
        <begin position="28"/>
        <end position="52"/>
    </location>
</feature>
<accession>A0A401T1T3</accession>
<dbReference type="OrthoDB" id="8718199at2759"/>
<gene>
    <name evidence="7" type="ORF">chiPu_0015117</name>
</gene>
<comment type="caution">
    <text evidence="7">The sequence shown here is derived from an EMBL/GenBank/DDBJ whole genome shotgun (WGS) entry which is preliminary data.</text>
</comment>
<dbReference type="OMA" id="CKWQENV"/>
<keyword evidence="4 6" id="KW-1133">Transmembrane helix</keyword>
<evidence type="ECO:0000256" key="6">
    <source>
        <dbReference type="SAM" id="Phobius"/>
    </source>
</evidence>
<feature type="transmembrane region" description="Helical" evidence="6">
    <location>
        <begin position="167"/>
        <end position="189"/>
    </location>
</feature>
<protein>
    <recommendedName>
        <fullName evidence="9">Keratinocyte-associated protein 3</fullName>
    </recommendedName>
</protein>
<dbReference type="AlphaFoldDB" id="A0A401T1T3"/>
<evidence type="ECO:0000313" key="8">
    <source>
        <dbReference type="Proteomes" id="UP000287033"/>
    </source>
</evidence>
<dbReference type="PANTHER" id="PTHR31258">
    <property type="entry name" value="KERATINOCYTE-ASSOCIATED PROTEIN 3"/>
    <property type="match status" value="1"/>
</dbReference>
<evidence type="ECO:0000256" key="3">
    <source>
        <dbReference type="ARBA" id="ARBA00022692"/>
    </source>
</evidence>
<dbReference type="STRING" id="137246.A0A401T1T3"/>
<dbReference type="EMBL" id="BEZZ01000859">
    <property type="protein sequence ID" value="GCC36622.1"/>
    <property type="molecule type" value="Genomic_DNA"/>
</dbReference>
<proteinExistence type="inferred from homology"/>
<feature type="transmembrane region" description="Helical" evidence="6">
    <location>
        <begin position="99"/>
        <end position="124"/>
    </location>
</feature>
<dbReference type="PANTHER" id="PTHR31258:SF1">
    <property type="entry name" value="KERATINOCYTE-ASSOCIATED PROTEIN 3"/>
    <property type="match status" value="1"/>
</dbReference>
<dbReference type="InterPro" id="IPR020977">
    <property type="entry name" value="Beta-casein-like"/>
</dbReference>
<organism evidence="7 8">
    <name type="scientific">Chiloscyllium punctatum</name>
    <name type="common">Brownbanded bambooshark</name>
    <name type="synonym">Hemiscyllium punctatum</name>
    <dbReference type="NCBI Taxonomy" id="137246"/>
    <lineage>
        <taxon>Eukaryota</taxon>
        <taxon>Metazoa</taxon>
        <taxon>Chordata</taxon>
        <taxon>Craniata</taxon>
        <taxon>Vertebrata</taxon>
        <taxon>Chondrichthyes</taxon>
        <taxon>Elasmobranchii</taxon>
        <taxon>Galeomorphii</taxon>
        <taxon>Galeoidea</taxon>
        <taxon>Orectolobiformes</taxon>
        <taxon>Hemiscylliidae</taxon>
        <taxon>Chiloscyllium</taxon>
    </lineage>
</organism>
<dbReference type="Proteomes" id="UP000287033">
    <property type="component" value="Unassembled WGS sequence"/>
</dbReference>
<evidence type="ECO:0000256" key="2">
    <source>
        <dbReference type="ARBA" id="ARBA00011030"/>
    </source>
</evidence>
<sequence length="237" mass="25880">MILTDLLNRSPNFRDKVKGPRNLMRKGIALIFLGHINFIVGAIVHGTVLRHISKPEGKVTAEYSVANIICVISGLLSILTGIIAILVSRNVTKIKLHWGLMSISLLNILISLACSVGLMLAIVLTVSLGGRNLISGCNSTMVPAISNRAAIMNECPFDTTRIYDTTLALWIPSMMMSAVEAILSIRCLIVSMILRGIGPCGQNDVIDRIEEENPAKGKKSQELETHKLIRKSRDIQV</sequence>
<keyword evidence="3 6" id="KW-0812">Transmembrane</keyword>
<evidence type="ECO:0008006" key="9">
    <source>
        <dbReference type="Google" id="ProtNLM"/>
    </source>
</evidence>
<dbReference type="Pfam" id="PF12304">
    <property type="entry name" value="BCLP"/>
    <property type="match status" value="1"/>
</dbReference>
<name>A0A401T1T3_CHIPU</name>
<evidence type="ECO:0000313" key="7">
    <source>
        <dbReference type="EMBL" id="GCC36622.1"/>
    </source>
</evidence>
<comment type="subcellular location">
    <subcellularLocation>
        <location evidence="1">Membrane</location>
        <topology evidence="1">Multi-pass membrane protein</topology>
    </subcellularLocation>
</comment>
<reference evidence="7 8" key="1">
    <citation type="journal article" date="2018" name="Nat. Ecol. Evol.">
        <title>Shark genomes provide insights into elasmobranch evolution and the origin of vertebrates.</title>
        <authorList>
            <person name="Hara Y"/>
            <person name="Yamaguchi K"/>
            <person name="Onimaru K"/>
            <person name="Kadota M"/>
            <person name="Koyanagi M"/>
            <person name="Keeley SD"/>
            <person name="Tatsumi K"/>
            <person name="Tanaka K"/>
            <person name="Motone F"/>
            <person name="Kageyama Y"/>
            <person name="Nozu R"/>
            <person name="Adachi N"/>
            <person name="Nishimura O"/>
            <person name="Nakagawa R"/>
            <person name="Tanegashima C"/>
            <person name="Kiyatake I"/>
            <person name="Matsumoto R"/>
            <person name="Murakumo K"/>
            <person name="Nishida K"/>
            <person name="Terakita A"/>
            <person name="Kuratani S"/>
            <person name="Sato K"/>
            <person name="Hyodo S Kuraku.S."/>
        </authorList>
    </citation>
    <scope>NUCLEOTIDE SEQUENCE [LARGE SCALE GENOMIC DNA]</scope>
</reference>
<keyword evidence="8" id="KW-1185">Reference proteome</keyword>
<dbReference type="GO" id="GO:0016020">
    <property type="term" value="C:membrane"/>
    <property type="evidence" value="ECO:0007669"/>
    <property type="project" value="UniProtKB-SubCell"/>
</dbReference>
<feature type="transmembrane region" description="Helical" evidence="6">
    <location>
        <begin position="64"/>
        <end position="87"/>
    </location>
</feature>
<evidence type="ECO:0000256" key="5">
    <source>
        <dbReference type="ARBA" id="ARBA00023136"/>
    </source>
</evidence>
<evidence type="ECO:0000256" key="1">
    <source>
        <dbReference type="ARBA" id="ARBA00004141"/>
    </source>
</evidence>
<comment type="similarity">
    <text evidence="2">Belongs to the TMEM54 family.</text>
</comment>